<dbReference type="NCBIfam" id="NF033529">
    <property type="entry name" value="transpos_ISLre2"/>
    <property type="match status" value="1"/>
</dbReference>
<dbReference type="Pfam" id="PF06782">
    <property type="entry name" value="UPF0236"/>
    <property type="match status" value="1"/>
</dbReference>
<comment type="similarity">
    <text evidence="1">Belongs to the UPF0236 family.</text>
</comment>
<evidence type="ECO:0000313" key="3">
    <source>
        <dbReference type="Proteomes" id="UP000562464"/>
    </source>
</evidence>
<comment type="caution">
    <text evidence="2">The sequence shown here is derived from an EMBL/GenBank/DDBJ whole genome shotgun (WGS) entry which is preliminary data.</text>
</comment>
<keyword evidence="3" id="KW-1185">Reference proteome</keyword>
<accession>A0A841C872</accession>
<feature type="non-terminal residue" evidence="2">
    <location>
        <position position="1"/>
    </location>
</feature>
<dbReference type="InterPro" id="IPR009620">
    <property type="entry name" value="UPF0236"/>
</dbReference>
<organism evidence="2 3">
    <name type="scientific">Lactovum miscens</name>
    <dbReference type="NCBI Taxonomy" id="190387"/>
    <lineage>
        <taxon>Bacteria</taxon>
        <taxon>Bacillati</taxon>
        <taxon>Bacillota</taxon>
        <taxon>Bacilli</taxon>
        <taxon>Lactobacillales</taxon>
        <taxon>Streptococcaceae</taxon>
        <taxon>Lactovum</taxon>
    </lineage>
</organism>
<sequence length="332" mass="38873">GLVSPLTISHQQLQQLAKQIGQEIDRNQSNALANAPTSGTRKVKILYLEGDAFSVGKQGGGNFYLHRLQVCEGRQKVGKQRTKLLHYQEFIDLDREKAFEALENYLGQTYDLRETVIVSNSDEGSGYQKSDFDSLCGEAFCHEHFVDRYHVNKKIKERLKFVPELVKDFQKALYAYASESLVPLYETIESLCETPEELENLHLLQAYINRNWRSLKPFKQRSLLKDFEAVIGTCESHHRLYTYRMKKQGRRWSEAGAQAMVKLLSARRNQNFNAYTDYDFLPEVEVPVYDWHHLFRTYQKPTSEFKKVMKWDYHSLYQAHLGPQELRRSFKI</sequence>
<dbReference type="EMBL" id="JACHHV010000008">
    <property type="protein sequence ID" value="MBB5887792.1"/>
    <property type="molecule type" value="Genomic_DNA"/>
</dbReference>
<proteinExistence type="inferred from homology"/>
<name>A0A841C872_9LACT</name>
<evidence type="ECO:0000313" key="2">
    <source>
        <dbReference type="EMBL" id="MBB5887792.1"/>
    </source>
</evidence>
<dbReference type="Proteomes" id="UP000562464">
    <property type="component" value="Unassembled WGS sequence"/>
</dbReference>
<dbReference type="AlphaFoldDB" id="A0A841C872"/>
<reference evidence="2 3" key="1">
    <citation type="submission" date="2020-08" db="EMBL/GenBank/DDBJ databases">
        <title>Genomic Encyclopedia of Type Strains, Phase IV (KMG-IV): sequencing the most valuable type-strain genomes for metagenomic binning, comparative biology and taxonomic classification.</title>
        <authorList>
            <person name="Goeker M."/>
        </authorList>
    </citation>
    <scope>NUCLEOTIDE SEQUENCE [LARGE SCALE GENOMIC DNA]</scope>
    <source>
        <strain evidence="2 3">DSM 14925</strain>
    </source>
</reference>
<evidence type="ECO:0008006" key="4">
    <source>
        <dbReference type="Google" id="ProtNLM"/>
    </source>
</evidence>
<evidence type="ECO:0000256" key="1">
    <source>
        <dbReference type="ARBA" id="ARBA00006539"/>
    </source>
</evidence>
<protein>
    <recommendedName>
        <fullName evidence="4">ISLre2 family transposase</fullName>
    </recommendedName>
</protein>
<gene>
    <name evidence="2" type="ORF">HNQ37_000669</name>
</gene>
<dbReference type="RefSeq" id="WP_183539280.1">
    <property type="nucleotide sequence ID" value="NZ_JACHHV010000008.1"/>
</dbReference>